<name>A0AAV6UUU3_9ARAC</name>
<evidence type="ECO:0000256" key="1">
    <source>
        <dbReference type="SAM" id="MobiDB-lite"/>
    </source>
</evidence>
<gene>
    <name evidence="2" type="ORF">JTE90_019158</name>
</gene>
<dbReference type="AlphaFoldDB" id="A0AAV6UUU3"/>
<proteinExistence type="predicted"/>
<dbReference type="EMBL" id="JAFNEN010000275">
    <property type="protein sequence ID" value="KAG8187265.1"/>
    <property type="molecule type" value="Genomic_DNA"/>
</dbReference>
<feature type="region of interest" description="Disordered" evidence="1">
    <location>
        <begin position="1"/>
        <end position="80"/>
    </location>
</feature>
<reference evidence="2 3" key="1">
    <citation type="journal article" date="2022" name="Nat. Ecol. Evol.">
        <title>A masculinizing supergene underlies an exaggerated male reproductive morph in a spider.</title>
        <authorList>
            <person name="Hendrickx F."/>
            <person name="De Corte Z."/>
            <person name="Sonet G."/>
            <person name="Van Belleghem S.M."/>
            <person name="Kostlbacher S."/>
            <person name="Vangestel C."/>
        </authorList>
    </citation>
    <scope>NUCLEOTIDE SEQUENCE [LARGE SCALE GENOMIC DNA]</scope>
    <source>
        <strain evidence="2">W744_W776</strain>
    </source>
</reference>
<protein>
    <submittedName>
        <fullName evidence="2">Uncharacterized protein</fullName>
    </submittedName>
</protein>
<dbReference type="Proteomes" id="UP000827092">
    <property type="component" value="Unassembled WGS sequence"/>
</dbReference>
<accession>A0AAV6UUU3</accession>
<keyword evidence="3" id="KW-1185">Reference proteome</keyword>
<evidence type="ECO:0000313" key="2">
    <source>
        <dbReference type="EMBL" id="KAG8187265.1"/>
    </source>
</evidence>
<organism evidence="2 3">
    <name type="scientific">Oedothorax gibbosus</name>
    <dbReference type="NCBI Taxonomy" id="931172"/>
    <lineage>
        <taxon>Eukaryota</taxon>
        <taxon>Metazoa</taxon>
        <taxon>Ecdysozoa</taxon>
        <taxon>Arthropoda</taxon>
        <taxon>Chelicerata</taxon>
        <taxon>Arachnida</taxon>
        <taxon>Araneae</taxon>
        <taxon>Araneomorphae</taxon>
        <taxon>Entelegynae</taxon>
        <taxon>Araneoidea</taxon>
        <taxon>Linyphiidae</taxon>
        <taxon>Erigoninae</taxon>
        <taxon>Oedothorax</taxon>
    </lineage>
</organism>
<comment type="caution">
    <text evidence="2">The sequence shown here is derived from an EMBL/GenBank/DDBJ whole genome shotgun (WGS) entry which is preliminary data.</text>
</comment>
<evidence type="ECO:0000313" key="3">
    <source>
        <dbReference type="Proteomes" id="UP000827092"/>
    </source>
</evidence>
<feature type="compositionally biased region" description="Polar residues" evidence="1">
    <location>
        <begin position="1"/>
        <end position="11"/>
    </location>
</feature>
<sequence>MARPPSLNTSLRPEDNKTCGSRTLCTGESGRKPDRGIRPLVTMRSGCGRRGSIRRGWPENVRRHLGAGSGTPRHRSLASL</sequence>